<dbReference type="Pfam" id="PF06294">
    <property type="entry name" value="CH_2"/>
    <property type="match status" value="1"/>
</dbReference>
<keyword evidence="5" id="KW-1185">Reference proteome</keyword>
<reference evidence="4" key="1">
    <citation type="submission" date="2021-08" db="EMBL/GenBank/DDBJ databases">
        <authorList>
            <person name="Misof B."/>
            <person name="Oliver O."/>
            <person name="Podsiadlowski L."/>
            <person name="Donath A."/>
            <person name="Peters R."/>
            <person name="Mayer C."/>
            <person name="Rust J."/>
            <person name="Gunkel S."/>
            <person name="Lesny P."/>
            <person name="Martin S."/>
            <person name="Oeyen J.P."/>
            <person name="Petersen M."/>
            <person name="Panagiotis P."/>
            <person name="Wilbrandt J."/>
            <person name="Tanja T."/>
        </authorList>
    </citation>
    <scope>NUCLEOTIDE SEQUENCE</scope>
    <source>
        <strain evidence="4">GBR_01_08_01A</strain>
        <tissue evidence="4">Thorax + abdomen</tissue>
    </source>
</reference>
<dbReference type="EMBL" id="JAIFRP010004408">
    <property type="protein sequence ID" value="KAK2575835.1"/>
    <property type="molecule type" value="Genomic_DNA"/>
</dbReference>
<dbReference type="PANTHER" id="PTHR12509">
    <property type="entry name" value="SPERMATOGENESIS-ASSOCIATED 4-RELATED"/>
    <property type="match status" value="1"/>
</dbReference>
<dbReference type="SUPFAM" id="SSF47576">
    <property type="entry name" value="Calponin-homology domain, CH-domain"/>
    <property type="match status" value="1"/>
</dbReference>
<reference evidence="4" key="2">
    <citation type="journal article" date="2023" name="Commun. Biol.">
        <title>Intrasexual cuticular hydrocarbon dimorphism in a wasp sheds light on hydrocarbon biosynthesis genes in Hymenoptera.</title>
        <authorList>
            <person name="Moris V.C."/>
            <person name="Podsiadlowski L."/>
            <person name="Martin S."/>
            <person name="Oeyen J.P."/>
            <person name="Donath A."/>
            <person name="Petersen M."/>
            <person name="Wilbrandt J."/>
            <person name="Misof B."/>
            <person name="Liedtke D."/>
            <person name="Thamm M."/>
            <person name="Scheiner R."/>
            <person name="Schmitt T."/>
            <person name="Niehuis O."/>
        </authorList>
    </citation>
    <scope>NUCLEOTIDE SEQUENCE</scope>
    <source>
        <strain evidence="4">GBR_01_08_01A</strain>
    </source>
</reference>
<dbReference type="InterPro" id="IPR036872">
    <property type="entry name" value="CH_dom_sf"/>
</dbReference>
<dbReference type="FunFam" id="1.10.418.10:FF:000059">
    <property type="entry name" value="RIKEN cDNA 6430531B16 gene"/>
    <property type="match status" value="1"/>
</dbReference>
<evidence type="ECO:0000259" key="3">
    <source>
        <dbReference type="PROSITE" id="PS50021"/>
    </source>
</evidence>
<dbReference type="InterPro" id="IPR052111">
    <property type="entry name" value="Spermatogenesis_Ciliary_MAP"/>
</dbReference>
<dbReference type="GO" id="GO:0005930">
    <property type="term" value="C:axoneme"/>
    <property type="evidence" value="ECO:0007669"/>
    <property type="project" value="TreeGrafter"/>
</dbReference>
<protein>
    <recommendedName>
        <fullName evidence="3">Calponin-homology (CH) domain-containing protein</fullName>
    </recommendedName>
</protein>
<dbReference type="InterPro" id="IPR010441">
    <property type="entry name" value="CH_2"/>
</dbReference>
<organism evidence="4 5">
    <name type="scientific">Odynerus spinipes</name>
    <dbReference type="NCBI Taxonomy" id="1348599"/>
    <lineage>
        <taxon>Eukaryota</taxon>
        <taxon>Metazoa</taxon>
        <taxon>Ecdysozoa</taxon>
        <taxon>Arthropoda</taxon>
        <taxon>Hexapoda</taxon>
        <taxon>Insecta</taxon>
        <taxon>Pterygota</taxon>
        <taxon>Neoptera</taxon>
        <taxon>Endopterygota</taxon>
        <taxon>Hymenoptera</taxon>
        <taxon>Apocrita</taxon>
        <taxon>Aculeata</taxon>
        <taxon>Vespoidea</taxon>
        <taxon>Vespidae</taxon>
        <taxon>Eumeninae</taxon>
        <taxon>Odynerus</taxon>
    </lineage>
</organism>
<feature type="domain" description="Calponin-homology (CH)" evidence="3">
    <location>
        <begin position="15"/>
        <end position="125"/>
    </location>
</feature>
<feature type="transmembrane region" description="Helical" evidence="2">
    <location>
        <begin position="187"/>
        <end position="208"/>
    </location>
</feature>
<evidence type="ECO:0000313" key="4">
    <source>
        <dbReference type="EMBL" id="KAK2575835.1"/>
    </source>
</evidence>
<dbReference type="PROSITE" id="PS50021">
    <property type="entry name" value="CH"/>
    <property type="match status" value="1"/>
</dbReference>
<dbReference type="GO" id="GO:0008017">
    <property type="term" value="F:microtubule binding"/>
    <property type="evidence" value="ECO:0007669"/>
    <property type="project" value="TreeGrafter"/>
</dbReference>
<comment type="caution">
    <text evidence="4">The sequence shown here is derived from an EMBL/GenBank/DDBJ whole genome shotgun (WGS) entry which is preliminary data.</text>
</comment>
<dbReference type="Gene3D" id="1.10.418.10">
    <property type="entry name" value="Calponin-like domain"/>
    <property type="match status" value="1"/>
</dbReference>
<evidence type="ECO:0000313" key="5">
    <source>
        <dbReference type="Proteomes" id="UP001258017"/>
    </source>
</evidence>
<feature type="compositionally biased region" description="Basic and acidic residues" evidence="1">
    <location>
        <begin position="138"/>
        <end position="148"/>
    </location>
</feature>
<dbReference type="InterPro" id="IPR001715">
    <property type="entry name" value="CH_dom"/>
</dbReference>
<accession>A0AAD9R9Z9</accession>
<gene>
    <name evidence="4" type="ORF">KPH14_007210</name>
</gene>
<dbReference type="PANTHER" id="PTHR12509:SF9">
    <property type="entry name" value="SPERM FLAGELLAR PROTEIN 1 ISOFORM X1"/>
    <property type="match status" value="1"/>
</dbReference>
<feature type="region of interest" description="Disordered" evidence="1">
    <location>
        <begin position="289"/>
        <end position="317"/>
    </location>
</feature>
<evidence type="ECO:0000256" key="2">
    <source>
        <dbReference type="SAM" id="Phobius"/>
    </source>
</evidence>
<evidence type="ECO:0000256" key="1">
    <source>
        <dbReference type="SAM" id="MobiDB-lite"/>
    </source>
</evidence>
<feature type="region of interest" description="Disordered" evidence="1">
    <location>
        <begin position="131"/>
        <end position="168"/>
    </location>
</feature>
<keyword evidence="2" id="KW-0472">Membrane</keyword>
<name>A0AAD9R9Z9_9HYME</name>
<dbReference type="GO" id="GO:0051493">
    <property type="term" value="P:regulation of cytoskeleton organization"/>
    <property type="evidence" value="ECO:0007669"/>
    <property type="project" value="TreeGrafter"/>
</dbReference>
<keyword evidence="2" id="KW-1133">Transmembrane helix</keyword>
<keyword evidence="2" id="KW-0812">Transmembrane</keyword>
<dbReference type="AlphaFoldDB" id="A0AAD9R9Z9"/>
<dbReference type="Proteomes" id="UP001258017">
    <property type="component" value="Unassembled WGS sequence"/>
</dbReference>
<feature type="compositionally biased region" description="Polar residues" evidence="1">
    <location>
        <begin position="151"/>
        <end position="168"/>
    </location>
</feature>
<proteinExistence type="predicted"/>
<sequence>MVDVTDQYDNTKDQSDHSKELCAWIESIPFPKAKKYLSPLSFYRDLSDAVLLAEILKLYYPRYVDLHNYISASNLLLKKENWNTLNRKVLSKIDVKITKEVINQLANGNPGAIDKLLFEIKYKIERINQPDNASCSESKNDEQGKNDDVNSENTISGESSKNSTCKPTEVNEQCTPRLLKISGIKGAIFNAAKWLLGWFFFWSLFLNYRNRNNLTEDKKTEAEAEDETVPRQLCLQLRQELREKDNVICTLNHKIAYLEGAMKLKDLRISGLTSQIVQNAVEMDNFTKSQANDHTSKTRVRSAQNQKRNENETGIML</sequence>